<sequence length="257" mass="29926">MKLFNQALLARQAWCLIHFPNSLRARLLKAKYFPNGELIDTVFRGDASSTWRGVEHRLELLEKGLIWCIGSGQKVQIWRERWIPRAPPLKISLCKGRCRLRWVSQLMKEGRKEWDVDRFKECLFKHDWEEVLKVQLSDRLDDDLAWHYEKTRMFSVQSAYKLALGEQSVGTLQSSNSHGDGSRQIWDKIWSAQVPQKVRIFAWRLALNGLATQNNRHRQTLAPSAVCQICGREDEDARHAVTRCTKAVALRQAMRES</sequence>
<dbReference type="InterPro" id="IPR026960">
    <property type="entry name" value="RVT-Znf"/>
</dbReference>
<proteinExistence type="predicted"/>
<reference evidence="2" key="1">
    <citation type="submission" date="2014-09" db="EMBL/GenBank/DDBJ databases">
        <authorList>
            <person name="Magalhaes I.L.F."/>
            <person name="Oliveira U."/>
            <person name="Santos F.R."/>
            <person name="Vidigal T.H.D.A."/>
            <person name="Brescovit A.D."/>
            <person name="Santos A.J."/>
        </authorList>
    </citation>
    <scope>NUCLEOTIDE SEQUENCE</scope>
    <source>
        <tissue evidence="2">Shoot tissue taken approximately 20 cm above the soil surface</tissue>
    </source>
</reference>
<reference evidence="2" key="2">
    <citation type="journal article" date="2015" name="Data Brief">
        <title>Shoot transcriptome of the giant reed, Arundo donax.</title>
        <authorList>
            <person name="Barrero R.A."/>
            <person name="Guerrero F.D."/>
            <person name="Moolhuijzen P."/>
            <person name="Goolsby J.A."/>
            <person name="Tidwell J."/>
            <person name="Bellgard S.E."/>
            <person name="Bellgard M.I."/>
        </authorList>
    </citation>
    <scope>NUCLEOTIDE SEQUENCE</scope>
    <source>
        <tissue evidence="2">Shoot tissue taken approximately 20 cm above the soil surface</tissue>
    </source>
</reference>
<organism evidence="2">
    <name type="scientific">Arundo donax</name>
    <name type="common">Giant reed</name>
    <name type="synonym">Donax arundinaceus</name>
    <dbReference type="NCBI Taxonomy" id="35708"/>
    <lineage>
        <taxon>Eukaryota</taxon>
        <taxon>Viridiplantae</taxon>
        <taxon>Streptophyta</taxon>
        <taxon>Embryophyta</taxon>
        <taxon>Tracheophyta</taxon>
        <taxon>Spermatophyta</taxon>
        <taxon>Magnoliopsida</taxon>
        <taxon>Liliopsida</taxon>
        <taxon>Poales</taxon>
        <taxon>Poaceae</taxon>
        <taxon>PACMAD clade</taxon>
        <taxon>Arundinoideae</taxon>
        <taxon>Arundineae</taxon>
        <taxon>Arundo</taxon>
    </lineage>
</organism>
<dbReference type="EMBL" id="GBRH01194854">
    <property type="protein sequence ID" value="JAE03042.1"/>
    <property type="molecule type" value="Transcribed_RNA"/>
</dbReference>
<accession>A0A0A9ESI1</accession>
<evidence type="ECO:0000259" key="1">
    <source>
        <dbReference type="Pfam" id="PF13966"/>
    </source>
</evidence>
<feature type="domain" description="Reverse transcriptase zinc-binding" evidence="1">
    <location>
        <begin position="154"/>
        <end position="248"/>
    </location>
</feature>
<dbReference type="Pfam" id="PF13966">
    <property type="entry name" value="zf-RVT"/>
    <property type="match status" value="1"/>
</dbReference>
<name>A0A0A9ESI1_ARUDO</name>
<protein>
    <recommendedName>
        <fullName evidence="1">Reverse transcriptase zinc-binding domain-containing protein</fullName>
    </recommendedName>
</protein>
<dbReference type="EMBL" id="GBRH01213812">
    <property type="protein sequence ID" value="JAD84083.1"/>
    <property type="molecule type" value="Transcribed_RNA"/>
</dbReference>
<dbReference type="AlphaFoldDB" id="A0A0A9ESI1"/>
<evidence type="ECO:0000313" key="2">
    <source>
        <dbReference type="EMBL" id="JAE03042.1"/>
    </source>
</evidence>